<evidence type="ECO:0000313" key="4">
    <source>
        <dbReference type="EMBL" id="SEG55042.1"/>
    </source>
</evidence>
<protein>
    <submittedName>
        <fullName evidence="4">UDP-glucose 4-epimerase</fullName>
    </submittedName>
</protein>
<dbReference type="Gene3D" id="3.40.50.720">
    <property type="entry name" value="NAD(P)-binding Rossmann-like Domain"/>
    <property type="match status" value="1"/>
</dbReference>
<dbReference type="PANTHER" id="PTHR43000">
    <property type="entry name" value="DTDP-D-GLUCOSE 4,6-DEHYDRATASE-RELATED"/>
    <property type="match status" value="1"/>
</dbReference>
<feature type="domain" description="NAD-dependent epimerase/dehydratase" evidence="3">
    <location>
        <begin position="4"/>
        <end position="225"/>
    </location>
</feature>
<evidence type="ECO:0000256" key="2">
    <source>
        <dbReference type="ARBA" id="ARBA00007637"/>
    </source>
</evidence>
<dbReference type="InterPro" id="IPR001509">
    <property type="entry name" value="Epimerase_deHydtase"/>
</dbReference>
<dbReference type="InterPro" id="IPR036291">
    <property type="entry name" value="NAD(P)-bd_dom_sf"/>
</dbReference>
<organism evidence="4 5">
    <name type="scientific">Marinobacterium lutimaris</name>
    <dbReference type="NCBI Taxonomy" id="568106"/>
    <lineage>
        <taxon>Bacteria</taxon>
        <taxon>Pseudomonadati</taxon>
        <taxon>Pseudomonadota</taxon>
        <taxon>Gammaproteobacteria</taxon>
        <taxon>Oceanospirillales</taxon>
        <taxon>Oceanospirillaceae</taxon>
        <taxon>Marinobacterium</taxon>
    </lineage>
</organism>
<gene>
    <name evidence="4" type="ORF">SAMN05444390_102358</name>
</gene>
<dbReference type="Proteomes" id="UP000236745">
    <property type="component" value="Unassembled WGS sequence"/>
</dbReference>
<dbReference type="Pfam" id="PF01370">
    <property type="entry name" value="Epimerase"/>
    <property type="match status" value="1"/>
</dbReference>
<dbReference type="AlphaFoldDB" id="A0A1H6B348"/>
<comment type="pathway">
    <text evidence="1">Bacterial outer membrane biogenesis; LPS O-antigen biosynthesis.</text>
</comment>
<comment type="similarity">
    <text evidence="2">Belongs to the NAD(P)-dependent epimerase/dehydratase family.</text>
</comment>
<proteinExistence type="inferred from homology"/>
<evidence type="ECO:0000256" key="1">
    <source>
        <dbReference type="ARBA" id="ARBA00005125"/>
    </source>
</evidence>
<evidence type="ECO:0000259" key="3">
    <source>
        <dbReference type="Pfam" id="PF01370"/>
    </source>
</evidence>
<reference evidence="4 5" key="1">
    <citation type="submission" date="2016-10" db="EMBL/GenBank/DDBJ databases">
        <authorList>
            <person name="de Groot N.N."/>
        </authorList>
    </citation>
    <scope>NUCLEOTIDE SEQUENCE [LARGE SCALE GENOMIC DNA]</scope>
    <source>
        <strain evidence="4 5">DSM 22012</strain>
    </source>
</reference>
<dbReference type="RefSeq" id="WP_160115511.1">
    <property type="nucleotide sequence ID" value="NZ_FNVQ01000002.1"/>
</dbReference>
<dbReference type="OrthoDB" id="9801056at2"/>
<sequence length="294" mass="32346">MKKILLLGATGFIGSNIARELDRQGRPWSGVARTGREGSNSIYTFEDEEEILSALDSSSIVVNALGGLKPRNFEDDLNGAMNEFWAAMQRVLRLLRQRPPAAFLQISSAGTVYGEAPGRPSVECDPVSPQSWYGRMKVVEEALFQQFAHEKDITYTCARVTNPFGNEDHPTHGLVDVLIDHVSRKEPFFAHYHPAACRDYIYAPEMARALVTMIDRSLPGIYNIGYGVPVNLQELVDITKNLLPGAEIVVGTPSEGDVVTSSVSVQRFHDSFGLAIGGPSAKEYLYDKLSKVVV</sequence>
<keyword evidence="5" id="KW-1185">Reference proteome</keyword>
<evidence type="ECO:0000313" key="5">
    <source>
        <dbReference type="Proteomes" id="UP000236745"/>
    </source>
</evidence>
<accession>A0A1H6B348</accession>
<dbReference type="EMBL" id="FNVQ01000002">
    <property type="protein sequence ID" value="SEG55042.1"/>
    <property type="molecule type" value="Genomic_DNA"/>
</dbReference>
<name>A0A1H6B348_9GAMM</name>
<dbReference type="SUPFAM" id="SSF51735">
    <property type="entry name" value="NAD(P)-binding Rossmann-fold domains"/>
    <property type="match status" value="1"/>
</dbReference>